<reference evidence="2 3" key="1">
    <citation type="submission" date="2019-08" db="EMBL/GenBank/DDBJ databases">
        <title>Genomes of Antarctic Bizionia species.</title>
        <authorList>
            <person name="Bowman J.P."/>
        </authorList>
    </citation>
    <scope>NUCLEOTIDE SEQUENCE [LARGE SCALE GENOMIC DNA]</scope>
    <source>
        <strain evidence="2 3">HFD</strain>
    </source>
</reference>
<evidence type="ECO:0000259" key="1">
    <source>
        <dbReference type="Pfam" id="PF01636"/>
    </source>
</evidence>
<comment type="caution">
    <text evidence="2">The sequence shown here is derived from an EMBL/GenBank/DDBJ whole genome shotgun (WGS) entry which is preliminary data.</text>
</comment>
<dbReference type="RefSeq" id="WP_148368075.1">
    <property type="nucleotide sequence ID" value="NZ_VSKM01000001.1"/>
</dbReference>
<keyword evidence="3" id="KW-1185">Reference proteome</keyword>
<evidence type="ECO:0000313" key="2">
    <source>
        <dbReference type="EMBL" id="TYB80184.1"/>
    </source>
</evidence>
<dbReference type="Gene3D" id="3.90.1200.10">
    <property type="match status" value="1"/>
</dbReference>
<dbReference type="AlphaFoldDB" id="A0A8H2LGL8"/>
<dbReference type="Gene3D" id="3.30.200.20">
    <property type="entry name" value="Phosphorylase Kinase, domain 1"/>
    <property type="match status" value="1"/>
</dbReference>
<protein>
    <submittedName>
        <fullName evidence="2">Aminoglycoside phosphotransferase family protein</fullName>
    </submittedName>
</protein>
<organism evidence="2 3">
    <name type="scientific">Bizionia saleffrena</name>
    <dbReference type="NCBI Taxonomy" id="291189"/>
    <lineage>
        <taxon>Bacteria</taxon>
        <taxon>Pseudomonadati</taxon>
        <taxon>Bacteroidota</taxon>
        <taxon>Flavobacteriia</taxon>
        <taxon>Flavobacteriales</taxon>
        <taxon>Flavobacteriaceae</taxon>
        <taxon>Bizionia</taxon>
    </lineage>
</organism>
<evidence type="ECO:0000313" key="3">
    <source>
        <dbReference type="Proteomes" id="UP000323324"/>
    </source>
</evidence>
<dbReference type="InterPro" id="IPR002575">
    <property type="entry name" value="Aminoglycoside_PTrfase"/>
</dbReference>
<dbReference type="PANTHER" id="PTHR21064">
    <property type="entry name" value="AMINOGLYCOSIDE PHOSPHOTRANSFERASE DOMAIN-CONTAINING PROTEIN-RELATED"/>
    <property type="match status" value="1"/>
</dbReference>
<sequence>MKARLHNILLYYFNEIIINTVDTLQSGLINSTYKAETSQGTFIIQKINQEVFPNIGELLNNKIKVVNYLNAHHFSTIQFLKTKADTFYVDTEDGIWQISGYISSCVQHKIDSPKMASQLGGYLARFHSALTDFPVSELEITIPDFHNTEKRYSDLLASSASALEERRLNAHREMEYITENFESIHTIAEAIHKDIIPQRVVHNDTKVGNFLFSTAGELLTIIDFDTVMPGSVLHDIGDALRTGASTAPEDEQDLTKVGFNAAIYDAFIMAYVKEGQSFLTPEELNAIHFSLPLILLEQACRFLEDYLRNDIYYDVRYDTHNLVRTRTQLHLFKHVKHYLNKQFNIL</sequence>
<dbReference type="InterPro" id="IPR011009">
    <property type="entry name" value="Kinase-like_dom_sf"/>
</dbReference>
<dbReference type="Proteomes" id="UP000323324">
    <property type="component" value="Unassembled WGS sequence"/>
</dbReference>
<accession>A0A8H2LGL8</accession>
<keyword evidence="2" id="KW-0808">Transferase</keyword>
<name>A0A8H2LGL8_9FLAO</name>
<dbReference type="Pfam" id="PF01636">
    <property type="entry name" value="APH"/>
    <property type="match status" value="1"/>
</dbReference>
<feature type="domain" description="Aminoglycoside phosphotransferase" evidence="1">
    <location>
        <begin position="23"/>
        <end position="252"/>
    </location>
</feature>
<dbReference type="SUPFAM" id="SSF56112">
    <property type="entry name" value="Protein kinase-like (PK-like)"/>
    <property type="match status" value="1"/>
</dbReference>
<proteinExistence type="predicted"/>
<dbReference type="PANTHER" id="PTHR21064:SF5">
    <property type="entry name" value="SLR1880 PROTEIN"/>
    <property type="match status" value="1"/>
</dbReference>
<dbReference type="InterPro" id="IPR050249">
    <property type="entry name" value="Pseudomonas-type_ThrB"/>
</dbReference>
<dbReference type="GO" id="GO:0016740">
    <property type="term" value="F:transferase activity"/>
    <property type="evidence" value="ECO:0007669"/>
    <property type="project" value="UniProtKB-KW"/>
</dbReference>
<gene>
    <name evidence="2" type="ORF">ES676_00515</name>
</gene>
<dbReference type="EMBL" id="VSKM01000001">
    <property type="protein sequence ID" value="TYB80184.1"/>
    <property type="molecule type" value="Genomic_DNA"/>
</dbReference>